<dbReference type="OrthoDB" id="3692311at2759"/>
<dbReference type="AlphaFoldDB" id="A0A6A5QET9"/>
<evidence type="ECO:0000313" key="2">
    <source>
        <dbReference type="Proteomes" id="UP000800096"/>
    </source>
</evidence>
<accession>A0A6A5QET9</accession>
<gene>
    <name evidence="1" type="ORF">BDU57DRAFT_541261</name>
</gene>
<evidence type="ECO:0000313" key="1">
    <source>
        <dbReference type="EMBL" id="KAF1913889.1"/>
    </source>
</evidence>
<organism evidence="1 2">
    <name type="scientific">Ampelomyces quisqualis</name>
    <name type="common">Powdery mildew agent</name>
    <dbReference type="NCBI Taxonomy" id="50730"/>
    <lineage>
        <taxon>Eukaryota</taxon>
        <taxon>Fungi</taxon>
        <taxon>Dikarya</taxon>
        <taxon>Ascomycota</taxon>
        <taxon>Pezizomycotina</taxon>
        <taxon>Dothideomycetes</taxon>
        <taxon>Pleosporomycetidae</taxon>
        <taxon>Pleosporales</taxon>
        <taxon>Pleosporineae</taxon>
        <taxon>Phaeosphaeriaceae</taxon>
        <taxon>Ampelomyces</taxon>
    </lineage>
</organism>
<name>A0A6A5QET9_AMPQU</name>
<protein>
    <submittedName>
        <fullName evidence="1">Uncharacterized protein</fullName>
    </submittedName>
</protein>
<reference evidence="1" key="1">
    <citation type="journal article" date="2020" name="Stud. Mycol.">
        <title>101 Dothideomycetes genomes: a test case for predicting lifestyles and emergence of pathogens.</title>
        <authorList>
            <person name="Haridas S."/>
            <person name="Albert R."/>
            <person name="Binder M."/>
            <person name="Bloem J."/>
            <person name="Labutti K."/>
            <person name="Salamov A."/>
            <person name="Andreopoulos B."/>
            <person name="Baker S."/>
            <person name="Barry K."/>
            <person name="Bills G."/>
            <person name="Bluhm B."/>
            <person name="Cannon C."/>
            <person name="Castanera R."/>
            <person name="Culley D."/>
            <person name="Daum C."/>
            <person name="Ezra D."/>
            <person name="Gonzalez J."/>
            <person name="Henrissat B."/>
            <person name="Kuo A."/>
            <person name="Liang C."/>
            <person name="Lipzen A."/>
            <person name="Lutzoni F."/>
            <person name="Magnuson J."/>
            <person name="Mondo S."/>
            <person name="Nolan M."/>
            <person name="Ohm R."/>
            <person name="Pangilinan J."/>
            <person name="Park H.-J."/>
            <person name="Ramirez L."/>
            <person name="Alfaro M."/>
            <person name="Sun H."/>
            <person name="Tritt A."/>
            <person name="Yoshinaga Y."/>
            <person name="Zwiers L.-H."/>
            <person name="Turgeon B."/>
            <person name="Goodwin S."/>
            <person name="Spatafora J."/>
            <person name="Crous P."/>
            <person name="Grigoriev I."/>
        </authorList>
    </citation>
    <scope>NUCLEOTIDE SEQUENCE</scope>
    <source>
        <strain evidence="1">HMLAC05119</strain>
    </source>
</reference>
<keyword evidence="2" id="KW-1185">Reference proteome</keyword>
<proteinExistence type="predicted"/>
<dbReference type="Proteomes" id="UP000800096">
    <property type="component" value="Unassembled WGS sequence"/>
</dbReference>
<dbReference type="EMBL" id="ML979138">
    <property type="protein sequence ID" value="KAF1913889.1"/>
    <property type="molecule type" value="Genomic_DNA"/>
</dbReference>
<sequence length="523" mass="58121">MFTAISGRSMKMIARYLAEKGTKLSTLELLMASQSVWGTVESHILMRRMTIVGANLLFLWSLSPLGGQASLRLLEIPALLDSKQAKERPEDIWGNVKIPYLNTSSLLPDTQRRWFNVSGELRAPEEYFSLVGIPVISRPLLQDGTFNLESSQLTLECDSFTQFTVNRFDCTQLQSLVPGYIWKRMSNISNPWDGHGIGGRLSTFFLETDLPLTDGNNDSDGRFNSYYGYVNASTAGKTFAKRQITYASMFRYKPGGTTTLNTVNCSLGQVHAETVVECKKEKFSATQVRLSLIDLRDTNTTPFDHILISQLALTAFPKTFGWPRGSNPTEQFMYNSSSFRFVSPISYLSDNPGWVNLAELDPSVFARRLALLLNTYYQFTIAPTAFLGGLPQPNLSAFGLDTMPVTDVDVYLPSNMTTRNSPFKDCLLLVAARTVLLIGTASLILKRRTLGPALFGFVSSMTYGKPFIQIPEDGSMLNAVERARLLKDVEVVVGDVRGDAEVGHIALAAGVPMRTLEKDRLYH</sequence>